<feature type="chain" id="PRO_5043395924" evidence="2">
    <location>
        <begin position="27"/>
        <end position="371"/>
    </location>
</feature>
<accession>A0AAV9VAT1</accession>
<feature type="region of interest" description="Disordered" evidence="1">
    <location>
        <begin position="151"/>
        <end position="170"/>
    </location>
</feature>
<dbReference type="Proteomes" id="UP001375240">
    <property type="component" value="Unassembled WGS sequence"/>
</dbReference>
<evidence type="ECO:0000256" key="1">
    <source>
        <dbReference type="SAM" id="MobiDB-lite"/>
    </source>
</evidence>
<evidence type="ECO:0000313" key="3">
    <source>
        <dbReference type="EMBL" id="KAK6354691.1"/>
    </source>
</evidence>
<organism evidence="3 4">
    <name type="scientific">Orbilia brochopaga</name>
    <dbReference type="NCBI Taxonomy" id="3140254"/>
    <lineage>
        <taxon>Eukaryota</taxon>
        <taxon>Fungi</taxon>
        <taxon>Dikarya</taxon>
        <taxon>Ascomycota</taxon>
        <taxon>Pezizomycotina</taxon>
        <taxon>Orbiliomycetes</taxon>
        <taxon>Orbiliales</taxon>
        <taxon>Orbiliaceae</taxon>
        <taxon>Orbilia</taxon>
    </lineage>
</organism>
<feature type="signal peptide" evidence="2">
    <location>
        <begin position="1"/>
        <end position="26"/>
    </location>
</feature>
<protein>
    <submittedName>
        <fullName evidence="3">Uncharacterized protein</fullName>
    </submittedName>
</protein>
<comment type="caution">
    <text evidence="3">The sequence shown here is derived from an EMBL/GenBank/DDBJ whole genome shotgun (WGS) entry which is preliminary data.</text>
</comment>
<feature type="compositionally biased region" description="Basic and acidic residues" evidence="1">
    <location>
        <begin position="153"/>
        <end position="164"/>
    </location>
</feature>
<dbReference type="EMBL" id="JAVHNQ010000002">
    <property type="protein sequence ID" value="KAK6354691.1"/>
    <property type="molecule type" value="Genomic_DNA"/>
</dbReference>
<keyword evidence="4" id="KW-1185">Reference proteome</keyword>
<gene>
    <name evidence="3" type="ORF">TWF696_003830</name>
</gene>
<reference evidence="3 4" key="1">
    <citation type="submission" date="2019-10" db="EMBL/GenBank/DDBJ databases">
        <authorList>
            <person name="Palmer J.M."/>
        </authorList>
    </citation>
    <scope>NUCLEOTIDE SEQUENCE [LARGE SCALE GENOMIC DNA]</scope>
    <source>
        <strain evidence="3 4">TWF696</strain>
    </source>
</reference>
<dbReference type="AlphaFoldDB" id="A0AAV9VAT1"/>
<name>A0AAV9VAT1_9PEZI</name>
<evidence type="ECO:0000256" key="2">
    <source>
        <dbReference type="SAM" id="SignalP"/>
    </source>
</evidence>
<evidence type="ECO:0000313" key="4">
    <source>
        <dbReference type="Proteomes" id="UP001375240"/>
    </source>
</evidence>
<keyword evidence="2" id="KW-0732">Signal</keyword>
<proteinExistence type="predicted"/>
<sequence length="371" mass="41523">MNFILKFTSRLITLLVLCSLVADVTASNYYQKSVKTIQACSTQYCNQRVRHVPTQIRIVHKTAKVTVTVHPRPSTYRVTKKYWTTTVRRYITKTYTVTAKTRTRTVYTTRSTTITSTVRAVSTSIVTVPIDTITSGTTTIPQPSGFISVFDDPDNKYTRPDKRNSPNTRFPTAIKCTKTIQTIYKHTATARPQWKAVVKYGKTRTAWRVVHRTTRTIYPQERTTTVERVSSVFTTTTSYTSTTTTTTSVTVIIPSATAYQACGRGNTFSGATGSVSGFLPDWTNQVPARDETECCTVCHAHVNAAGQPDCQGSYFSIIREDNLARCWLVLRGNRMCSYSNTVAFEPQPNSFEFTGYVSNGQCGRWKSTGQP</sequence>